<dbReference type="EMBL" id="LCTV02000002">
    <property type="protein sequence ID" value="PRQ76716.1"/>
    <property type="molecule type" value="Genomic_DNA"/>
</dbReference>
<feature type="compositionally biased region" description="Pro residues" evidence="2">
    <location>
        <begin position="12"/>
        <end position="21"/>
    </location>
</feature>
<dbReference type="InterPro" id="IPR000195">
    <property type="entry name" value="Rab-GAP-TBC_dom"/>
</dbReference>
<keyword evidence="1" id="KW-0343">GTPase activation</keyword>
<proteinExistence type="predicted"/>
<dbReference type="AlphaFoldDB" id="A0A0K3C9G1"/>
<dbReference type="InterPro" id="IPR035969">
    <property type="entry name" value="Rab-GAP_TBC_sf"/>
</dbReference>
<organism evidence="4 6">
    <name type="scientific">Rhodotorula toruloides</name>
    <name type="common">Yeast</name>
    <name type="synonym">Rhodosporidium toruloides</name>
    <dbReference type="NCBI Taxonomy" id="5286"/>
    <lineage>
        <taxon>Eukaryota</taxon>
        <taxon>Fungi</taxon>
        <taxon>Dikarya</taxon>
        <taxon>Basidiomycota</taxon>
        <taxon>Pucciniomycotina</taxon>
        <taxon>Microbotryomycetes</taxon>
        <taxon>Sporidiobolales</taxon>
        <taxon>Sporidiobolaceae</taxon>
        <taxon>Rhodotorula</taxon>
    </lineage>
</organism>
<feature type="compositionally biased region" description="Acidic residues" evidence="2">
    <location>
        <begin position="556"/>
        <end position="576"/>
    </location>
</feature>
<dbReference type="PROSITE" id="PS50086">
    <property type="entry name" value="TBC_RABGAP"/>
    <property type="match status" value="1"/>
</dbReference>
<reference evidence="4 6" key="1">
    <citation type="submission" date="2015-07" db="EMBL/GenBank/DDBJ databases">
        <authorList>
            <person name="Cajimat M.N.B."/>
            <person name="Milazzo M.L."/>
            <person name="Fulhorst C.F."/>
        </authorList>
    </citation>
    <scope>NUCLEOTIDE SEQUENCE [LARGE SCALE GENOMIC DNA]</scope>
    <source>
        <strain evidence="4">Single colony</strain>
    </source>
</reference>
<feature type="region of interest" description="Disordered" evidence="2">
    <location>
        <begin position="1"/>
        <end position="44"/>
    </location>
</feature>
<dbReference type="PANTHER" id="PTHR20913:SF7">
    <property type="entry name" value="RE60063P"/>
    <property type="match status" value="1"/>
</dbReference>
<dbReference type="SUPFAM" id="SSF47923">
    <property type="entry name" value="Ypt/Rab-GAP domain of gyp1p"/>
    <property type="match status" value="2"/>
</dbReference>
<dbReference type="GO" id="GO:0005096">
    <property type="term" value="F:GTPase activator activity"/>
    <property type="evidence" value="ECO:0007669"/>
    <property type="project" value="UniProtKB-KW"/>
</dbReference>
<name>A0A0K3C9G1_RHOTO</name>
<feature type="region of interest" description="Disordered" evidence="2">
    <location>
        <begin position="551"/>
        <end position="599"/>
    </location>
</feature>
<dbReference type="OMA" id="MSIDWAD"/>
<dbReference type="PANTHER" id="PTHR20913">
    <property type="entry name" value="TBC1 DOMAIN FAMILY MEMBER 20/GTPASE"/>
    <property type="match status" value="1"/>
</dbReference>
<dbReference type="GO" id="GO:0006888">
    <property type="term" value="P:endoplasmic reticulum to Golgi vesicle-mediated transport"/>
    <property type="evidence" value="ECO:0007669"/>
    <property type="project" value="TreeGrafter"/>
</dbReference>
<evidence type="ECO:0000313" key="4">
    <source>
        <dbReference type="EMBL" id="CTR05170.1"/>
    </source>
</evidence>
<dbReference type="Proteomes" id="UP000199069">
    <property type="component" value="Unassembled WGS sequence"/>
</dbReference>
<dbReference type="EMBL" id="CWKI01000002">
    <property type="protein sequence ID" value="CTR05170.1"/>
    <property type="molecule type" value="Genomic_DNA"/>
</dbReference>
<feature type="region of interest" description="Disordered" evidence="2">
    <location>
        <begin position="306"/>
        <end position="331"/>
    </location>
</feature>
<dbReference type="SMART" id="SM00164">
    <property type="entry name" value="TBC"/>
    <property type="match status" value="1"/>
</dbReference>
<feature type="domain" description="Rab-GAP TBC" evidence="3">
    <location>
        <begin position="68"/>
        <end position="261"/>
    </location>
</feature>
<evidence type="ECO:0000313" key="6">
    <source>
        <dbReference type="Proteomes" id="UP000199069"/>
    </source>
</evidence>
<evidence type="ECO:0000259" key="3">
    <source>
        <dbReference type="PROSITE" id="PS50086"/>
    </source>
</evidence>
<dbReference type="Gene3D" id="1.10.8.1310">
    <property type="match status" value="1"/>
</dbReference>
<evidence type="ECO:0000256" key="2">
    <source>
        <dbReference type="SAM" id="MobiDB-lite"/>
    </source>
</evidence>
<dbReference type="GO" id="GO:0005789">
    <property type="term" value="C:endoplasmic reticulum membrane"/>
    <property type="evidence" value="ECO:0007669"/>
    <property type="project" value="TreeGrafter"/>
</dbReference>
<evidence type="ECO:0000313" key="5">
    <source>
        <dbReference type="EMBL" id="PRQ76716.1"/>
    </source>
</evidence>
<reference evidence="5 7" key="2">
    <citation type="journal article" date="2018" name="Elife">
        <title>Functional genomics of lipid metabolism in the oleaginous yeast Rhodosporidium toruloides.</title>
        <authorList>
            <person name="Coradetti S.T."/>
            <person name="Pinel D."/>
            <person name="Geiselman G."/>
            <person name="Ito M."/>
            <person name="Mondo S."/>
            <person name="Reilly M.C."/>
            <person name="Cheng Y.F."/>
            <person name="Bauer S."/>
            <person name="Grigoriev I."/>
            <person name="Gladden J.M."/>
            <person name="Simmons B.A."/>
            <person name="Brem R."/>
            <person name="Arkin A.P."/>
            <person name="Skerker J.M."/>
        </authorList>
    </citation>
    <scope>NUCLEOTIDE SEQUENCE [LARGE SCALE GENOMIC DNA]</scope>
    <source>
        <strain evidence="5 7">NBRC 0880</strain>
    </source>
</reference>
<dbReference type="Pfam" id="PF00566">
    <property type="entry name" value="RabGAP-TBC"/>
    <property type="match status" value="1"/>
</dbReference>
<feature type="region of interest" description="Disordered" evidence="2">
    <location>
        <begin position="380"/>
        <end position="406"/>
    </location>
</feature>
<dbReference type="STRING" id="5286.A0A0K3C9G1"/>
<keyword evidence="6" id="KW-1185">Reference proteome</keyword>
<evidence type="ECO:0000256" key="1">
    <source>
        <dbReference type="ARBA" id="ARBA00022468"/>
    </source>
</evidence>
<protein>
    <submittedName>
        <fullName evidence="4 5">GTPase-activating protein gyp10</fullName>
    </submittedName>
</protein>
<dbReference type="OrthoDB" id="10249988at2759"/>
<dbReference type="InterPro" id="IPR045913">
    <property type="entry name" value="TBC20/Gyp8-like"/>
</dbReference>
<dbReference type="Proteomes" id="UP000239560">
    <property type="component" value="Unassembled WGS sequence"/>
</dbReference>
<feature type="region of interest" description="Disordered" evidence="2">
    <location>
        <begin position="421"/>
        <end position="463"/>
    </location>
</feature>
<sequence>MQLLEEATEGPATPPAAPSDPPIASTSSLASPLADQSPTLSRREQVLEAVGRGDNDTLRLFAADGAGFEDRELRRKAWPVLLGCSRKGKERADAADHAEELASLPVRDDERQVRLDIDRSLVSYPHDVADDQRDALRQRLETTILTVLRRHPALQYFQGYHDIISILLLVLDDDQLLVETAERLSLHQIRDSMGTGLEPTLGYLKLVHRIVERVDPDLHRVVNHAASMPFFALSWALTLLSHDIESVAVIARFFDFLLAHNPAMICYLVVSILLTKKDDIVAVAAASEDDPAMIHSALSQLPNIVLEHTAPSPPPSPSPEPKRPALDGPDDYLSEDLMSSASFVGSASDLLRSPTLTATTAETETEDEGQTSMLDASLISASEASPARTRESSGIPRSASSSYMFDADDESESLRYSMDESLFSDPDIDGPAFDPLPPSRSRTPSPPACALRTPSPHTSRSGHVITSASAGDDFDSPSHLPPPRTVLASDLIARALELSQQHPLETINAPPVLGPNSCVSTWERSMSGELGDEEAEEIVRKGEGIVDVALLGPDAPPDDELPDEGEPGADDDFELVEQDKSPRKGGKTRRRRSTLSSSAAGLNLGPHGWLVVSGVAVATAAVAYGVYQQGGLPGFSPGSSGSGKSGAGAGGGLGTAGVGLGLAGGLGGVGLLGGGGAANGAAVAGEGKRLV</sequence>
<feature type="compositionally biased region" description="Basic residues" evidence="2">
    <location>
        <begin position="583"/>
        <end position="593"/>
    </location>
</feature>
<dbReference type="Gene3D" id="1.10.472.80">
    <property type="entry name" value="Ypt/Rab-GAP domain of gyp1p, domain 3"/>
    <property type="match status" value="1"/>
</dbReference>
<gene>
    <name evidence="4" type="primary">FGENESH: predicted gene_2.200</name>
    <name evidence="5" type="ORF">AAT19DRAFT_12134</name>
    <name evidence="4" type="ORF">BN2166_0010310</name>
</gene>
<evidence type="ECO:0000313" key="7">
    <source>
        <dbReference type="Proteomes" id="UP000239560"/>
    </source>
</evidence>
<accession>A0A0K3C9G1</accession>